<feature type="region of interest" description="Disordered" evidence="1">
    <location>
        <begin position="25"/>
        <end position="46"/>
    </location>
</feature>
<name>A0A6L2L2D1_TANCI</name>
<proteinExistence type="predicted"/>
<organism evidence="2">
    <name type="scientific">Tanacetum cinerariifolium</name>
    <name type="common">Dalmatian daisy</name>
    <name type="synonym">Chrysanthemum cinerariifolium</name>
    <dbReference type="NCBI Taxonomy" id="118510"/>
    <lineage>
        <taxon>Eukaryota</taxon>
        <taxon>Viridiplantae</taxon>
        <taxon>Streptophyta</taxon>
        <taxon>Embryophyta</taxon>
        <taxon>Tracheophyta</taxon>
        <taxon>Spermatophyta</taxon>
        <taxon>Magnoliopsida</taxon>
        <taxon>eudicotyledons</taxon>
        <taxon>Gunneridae</taxon>
        <taxon>Pentapetalae</taxon>
        <taxon>asterids</taxon>
        <taxon>campanulids</taxon>
        <taxon>Asterales</taxon>
        <taxon>Asteraceae</taxon>
        <taxon>Asteroideae</taxon>
        <taxon>Anthemideae</taxon>
        <taxon>Anthemidinae</taxon>
        <taxon>Tanacetum</taxon>
    </lineage>
</organism>
<protein>
    <submittedName>
        <fullName evidence="2">Uncharacterized protein</fullName>
    </submittedName>
</protein>
<reference evidence="2" key="1">
    <citation type="journal article" date="2019" name="Sci. Rep.">
        <title>Draft genome of Tanacetum cinerariifolium, the natural source of mosquito coil.</title>
        <authorList>
            <person name="Yamashiro T."/>
            <person name="Shiraishi A."/>
            <person name="Satake H."/>
            <person name="Nakayama K."/>
        </authorList>
    </citation>
    <scope>NUCLEOTIDE SEQUENCE</scope>
</reference>
<dbReference type="EMBL" id="BKCJ010003594">
    <property type="protein sequence ID" value="GEU56033.1"/>
    <property type="molecule type" value="Genomic_DNA"/>
</dbReference>
<gene>
    <name evidence="2" type="ORF">Tci_028011</name>
</gene>
<evidence type="ECO:0000256" key="1">
    <source>
        <dbReference type="SAM" id="MobiDB-lite"/>
    </source>
</evidence>
<feature type="compositionally biased region" description="Low complexity" evidence="1">
    <location>
        <begin position="614"/>
        <end position="627"/>
    </location>
</feature>
<comment type="caution">
    <text evidence="2">The sequence shown here is derived from an EMBL/GenBank/DDBJ whole genome shotgun (WGS) entry which is preliminary data.</text>
</comment>
<feature type="region of interest" description="Disordered" evidence="1">
    <location>
        <begin position="614"/>
        <end position="636"/>
    </location>
</feature>
<evidence type="ECO:0000313" key="2">
    <source>
        <dbReference type="EMBL" id="GEU56033.1"/>
    </source>
</evidence>
<dbReference type="AlphaFoldDB" id="A0A6L2L2D1"/>
<feature type="non-terminal residue" evidence="2">
    <location>
        <position position="1"/>
    </location>
</feature>
<accession>A0A6L2L2D1</accession>
<sequence>VEEPKKKRVTEETLLQESFKKLKEVEVSGSETTQEVPSNDPKEMSEEDVQKTLEIIPVFEFKVQALQVKYSIIDWEIHIKGSKTYWKIIRVGEITEAYQNFEDMLKGFDREDLTLIKMKAKKAKLFDEQTAQKLHEKEVKKATAREKQEKDDMERAQVLQKQYDDKEENIDWNTVAEQIQERHLDNIRKYQKIIPVSEFKVEALQVKYSIIDWEIHIEGSKTYWKIIRVGEITEAYQNFEDMLKVKGDVVQRQRKSTKGLMLLVQCYCCCAEFKCAFPVNDNRLGCAKLEHSYIDEYSMVEAHVDYLKHTQEHADTLRKIVEQARALKPLDSESYYASSTKNLVPIPRESKVTSDNGNKSTEPVKDDSLVFTTISNPLFKNDEINSNELNLHIESTSNHDTVKFDNLDEFSGPFIPIHIVDEERIMREHAEYINRMEMCLQSTHEEIDVITKTDDVLPPSVENDDSDGEVDAVDDLRVDNSILNFEHESSESEDSDFDNPNTIVMFEFDARVKFDVSNENDDYSYFMFVKVFSLLSAESEDTIFDPGPELQPMTPGTINYGIMQNPSSSTPYVPPRKKIRISYSTNSPVLYQGVKEQLQPVQFDNDPFHEILTSKESSQESSSNVQPSNPPFEHLNRWIKDHPLDNAIGNPSRPVSIRCQLITDAM</sequence>